<dbReference type="PANTHER" id="PTHR22749:SF6">
    <property type="entry name" value="RIBOFLAVIN KINASE"/>
    <property type="match status" value="1"/>
</dbReference>
<dbReference type="SUPFAM" id="SSF82114">
    <property type="entry name" value="Riboflavin kinase-like"/>
    <property type="match status" value="1"/>
</dbReference>
<dbReference type="GO" id="GO:0009231">
    <property type="term" value="P:riboflavin biosynthetic process"/>
    <property type="evidence" value="ECO:0007669"/>
    <property type="project" value="InterPro"/>
</dbReference>
<feature type="region of interest" description="Disordered" evidence="8">
    <location>
        <begin position="1"/>
        <end position="20"/>
    </location>
</feature>
<evidence type="ECO:0000256" key="6">
    <source>
        <dbReference type="ARBA" id="ARBA00022741"/>
    </source>
</evidence>
<dbReference type="Gene3D" id="2.40.30.30">
    <property type="entry name" value="Riboflavin kinase-like"/>
    <property type="match status" value="1"/>
</dbReference>
<protein>
    <recommendedName>
        <fullName evidence="2">riboflavin kinase</fullName>
        <ecNumber evidence="2">2.7.1.26</ecNumber>
    </recommendedName>
</protein>
<evidence type="ECO:0000256" key="3">
    <source>
        <dbReference type="ARBA" id="ARBA00022630"/>
    </source>
</evidence>
<feature type="transmembrane region" description="Helical" evidence="9">
    <location>
        <begin position="75"/>
        <end position="97"/>
    </location>
</feature>
<dbReference type="Pfam" id="PF01687">
    <property type="entry name" value="Flavokinase"/>
    <property type="match status" value="1"/>
</dbReference>
<dbReference type="InterPro" id="IPR023468">
    <property type="entry name" value="Riboflavin_kinase"/>
</dbReference>
<dbReference type="GO" id="GO:0005739">
    <property type="term" value="C:mitochondrion"/>
    <property type="evidence" value="ECO:0007669"/>
    <property type="project" value="TreeGrafter"/>
</dbReference>
<sequence length="308" mass="34319">MFANRPQSRRPYPPSSRSQVSPALNDVWRLIWPFTTTTILGICLILCVLVIGALETASLAISTDQIYYGNTSSTGAGFWCEFYVFIAATLILIINFVLHTRLWATMALLGTFTAAGFSIVIIGLDARAVRDANDRFGMLPKKIMAGSSFPYYTLGTIVHGLGRGGKELGCPTANFDENAVAKLPSSIYQGVYYGWAKVLIPDNNQVYKMVTSVGTNPFYNGEKKTMETHILHKFTNDFYGETVKIVLLGEIRKMTTFNNAKEYDPYLLIYSDPEGELSDAIQNDISTANNKLDSEECRQYLNDPFFQP</sequence>
<feature type="transmembrane region" description="Helical" evidence="9">
    <location>
        <begin position="103"/>
        <end position="124"/>
    </location>
</feature>
<proteinExistence type="predicted"/>
<evidence type="ECO:0000313" key="11">
    <source>
        <dbReference type="EMBL" id="CAF4033906.1"/>
    </source>
</evidence>
<evidence type="ECO:0000256" key="1">
    <source>
        <dbReference type="ARBA" id="ARBA00005201"/>
    </source>
</evidence>
<dbReference type="PANTHER" id="PTHR22749">
    <property type="entry name" value="RIBOFLAVIN KINASE/FMN ADENYLYLTRANSFERASE"/>
    <property type="match status" value="1"/>
</dbReference>
<dbReference type="GO" id="GO:0008531">
    <property type="term" value="F:riboflavin kinase activity"/>
    <property type="evidence" value="ECO:0007669"/>
    <property type="project" value="UniProtKB-EC"/>
</dbReference>
<keyword evidence="9" id="KW-0812">Transmembrane</keyword>
<dbReference type="SMART" id="SM00904">
    <property type="entry name" value="Flavokinase"/>
    <property type="match status" value="1"/>
</dbReference>
<accession>A0A819QTS8</accession>
<dbReference type="UniPathway" id="UPA00276">
    <property type="reaction ID" value="UER00406"/>
</dbReference>
<evidence type="ECO:0000256" key="9">
    <source>
        <dbReference type="SAM" id="Phobius"/>
    </source>
</evidence>
<feature type="transmembrane region" description="Helical" evidence="9">
    <location>
        <begin position="30"/>
        <end position="54"/>
    </location>
</feature>
<evidence type="ECO:0000256" key="2">
    <source>
        <dbReference type="ARBA" id="ARBA00012105"/>
    </source>
</evidence>
<evidence type="ECO:0000256" key="5">
    <source>
        <dbReference type="ARBA" id="ARBA00022679"/>
    </source>
</evidence>
<dbReference type="InterPro" id="IPR023465">
    <property type="entry name" value="Riboflavin_kinase_dom_sf"/>
</dbReference>
<comment type="caution">
    <text evidence="11">The sequence shown here is derived from an EMBL/GenBank/DDBJ whole genome shotgun (WGS) entry which is preliminary data.</text>
</comment>
<dbReference type="InterPro" id="IPR015865">
    <property type="entry name" value="Riboflavin_kinase_bac/euk"/>
</dbReference>
<dbReference type="EC" id="2.7.1.26" evidence="2"/>
<dbReference type="GO" id="GO:0009398">
    <property type="term" value="P:FMN biosynthetic process"/>
    <property type="evidence" value="ECO:0007669"/>
    <property type="project" value="UniProtKB-UniPathway"/>
</dbReference>
<reference evidence="11" key="1">
    <citation type="submission" date="2021-02" db="EMBL/GenBank/DDBJ databases">
        <authorList>
            <person name="Nowell W R."/>
        </authorList>
    </citation>
    <scope>NUCLEOTIDE SEQUENCE</scope>
</reference>
<keyword evidence="9" id="KW-0472">Membrane</keyword>
<keyword evidence="5" id="KW-0808">Transferase</keyword>
<keyword evidence="3" id="KW-0285">Flavoprotein</keyword>
<keyword evidence="4" id="KW-0288">FMN</keyword>
<dbReference type="Proteomes" id="UP000663842">
    <property type="component" value="Unassembled WGS sequence"/>
</dbReference>
<evidence type="ECO:0000256" key="4">
    <source>
        <dbReference type="ARBA" id="ARBA00022643"/>
    </source>
</evidence>
<name>A0A819QTS8_9BILA</name>
<dbReference type="EMBL" id="CAJOBF010002432">
    <property type="protein sequence ID" value="CAF4033906.1"/>
    <property type="molecule type" value="Genomic_DNA"/>
</dbReference>
<feature type="domain" description="Riboflavin kinase" evidence="10">
    <location>
        <begin position="146"/>
        <end position="293"/>
    </location>
</feature>
<keyword evidence="7" id="KW-0067">ATP-binding</keyword>
<comment type="pathway">
    <text evidence="1">Cofactor biosynthesis; FMN biosynthesis; FMN from riboflavin (ATP route): step 1/1.</text>
</comment>
<dbReference type="AlphaFoldDB" id="A0A819QTS8"/>
<evidence type="ECO:0000256" key="7">
    <source>
        <dbReference type="ARBA" id="ARBA00022840"/>
    </source>
</evidence>
<evidence type="ECO:0000259" key="10">
    <source>
        <dbReference type="SMART" id="SM00904"/>
    </source>
</evidence>
<organism evidence="11 12">
    <name type="scientific">Rotaria magnacalcarata</name>
    <dbReference type="NCBI Taxonomy" id="392030"/>
    <lineage>
        <taxon>Eukaryota</taxon>
        <taxon>Metazoa</taxon>
        <taxon>Spiralia</taxon>
        <taxon>Gnathifera</taxon>
        <taxon>Rotifera</taxon>
        <taxon>Eurotatoria</taxon>
        <taxon>Bdelloidea</taxon>
        <taxon>Philodinida</taxon>
        <taxon>Philodinidae</taxon>
        <taxon>Rotaria</taxon>
    </lineage>
</organism>
<dbReference type="GO" id="GO:0005524">
    <property type="term" value="F:ATP binding"/>
    <property type="evidence" value="ECO:0007669"/>
    <property type="project" value="UniProtKB-KW"/>
</dbReference>
<evidence type="ECO:0000313" key="12">
    <source>
        <dbReference type="Proteomes" id="UP000663842"/>
    </source>
</evidence>
<keyword evidence="9" id="KW-1133">Transmembrane helix</keyword>
<evidence type="ECO:0000256" key="8">
    <source>
        <dbReference type="SAM" id="MobiDB-lite"/>
    </source>
</evidence>
<gene>
    <name evidence="11" type="ORF">UXM345_LOCUS18176</name>
</gene>
<keyword evidence="6" id="KW-0547">Nucleotide-binding</keyword>